<comment type="caution">
    <text evidence="8">The sequence shown here is derived from an EMBL/GenBank/DDBJ whole genome shotgun (WGS) entry which is preliminary data.</text>
</comment>
<keyword evidence="4" id="KW-0067">ATP-binding</keyword>
<evidence type="ECO:0000313" key="9">
    <source>
        <dbReference type="Proteomes" id="UP001221898"/>
    </source>
</evidence>
<dbReference type="InterPro" id="IPR036961">
    <property type="entry name" value="Kinesin_motor_dom_sf"/>
</dbReference>
<evidence type="ECO:0000256" key="2">
    <source>
        <dbReference type="ARBA" id="ARBA00022490"/>
    </source>
</evidence>
<feature type="coiled-coil region" evidence="7">
    <location>
        <begin position="74"/>
        <end position="101"/>
    </location>
</feature>
<sequence length="113" mass="13176">MNIINKPEVNQKLTKRTLIKEYTEEIERLKRDLATARDKNGVYLSGDTFTMKLSTLEYASRAMNILNKPEVNQKLTKRTLIKEYTEEIERLKRDLATARDKNGVYLSGDTFTM</sequence>
<keyword evidence="6" id="KW-0206">Cytoskeleton</keyword>
<dbReference type="EMBL" id="JAINUG010000041">
    <property type="protein sequence ID" value="KAJ8406880.1"/>
    <property type="molecule type" value="Genomic_DNA"/>
</dbReference>
<evidence type="ECO:0000256" key="5">
    <source>
        <dbReference type="ARBA" id="ARBA00023175"/>
    </source>
</evidence>
<keyword evidence="7" id="KW-0175">Coiled coil</keyword>
<keyword evidence="5" id="KW-0505">Motor protein</keyword>
<reference evidence="8" key="1">
    <citation type="journal article" date="2023" name="Science">
        <title>Genome structures resolve the early diversification of teleost fishes.</title>
        <authorList>
            <person name="Parey E."/>
            <person name="Louis A."/>
            <person name="Montfort J."/>
            <person name="Bouchez O."/>
            <person name="Roques C."/>
            <person name="Iampietro C."/>
            <person name="Lluch J."/>
            <person name="Castinel A."/>
            <person name="Donnadieu C."/>
            <person name="Desvignes T."/>
            <person name="Floi Bucao C."/>
            <person name="Jouanno E."/>
            <person name="Wen M."/>
            <person name="Mejri S."/>
            <person name="Dirks R."/>
            <person name="Jansen H."/>
            <person name="Henkel C."/>
            <person name="Chen W.J."/>
            <person name="Zahm M."/>
            <person name="Cabau C."/>
            <person name="Klopp C."/>
            <person name="Thompson A.W."/>
            <person name="Robinson-Rechavi M."/>
            <person name="Braasch I."/>
            <person name="Lecointre G."/>
            <person name="Bobe J."/>
            <person name="Postlethwait J.H."/>
            <person name="Berthelot C."/>
            <person name="Roest Crollius H."/>
            <person name="Guiguen Y."/>
        </authorList>
    </citation>
    <scope>NUCLEOTIDE SEQUENCE</scope>
    <source>
        <strain evidence="8">NC1722</strain>
    </source>
</reference>
<evidence type="ECO:0000313" key="8">
    <source>
        <dbReference type="EMBL" id="KAJ8406880.1"/>
    </source>
</evidence>
<keyword evidence="9" id="KW-1185">Reference proteome</keyword>
<evidence type="ECO:0000256" key="7">
    <source>
        <dbReference type="SAM" id="Coils"/>
    </source>
</evidence>
<dbReference type="GO" id="GO:0051231">
    <property type="term" value="P:spindle elongation"/>
    <property type="evidence" value="ECO:0007669"/>
    <property type="project" value="TreeGrafter"/>
</dbReference>
<organism evidence="8 9">
    <name type="scientific">Aldrovandia affinis</name>
    <dbReference type="NCBI Taxonomy" id="143900"/>
    <lineage>
        <taxon>Eukaryota</taxon>
        <taxon>Metazoa</taxon>
        <taxon>Chordata</taxon>
        <taxon>Craniata</taxon>
        <taxon>Vertebrata</taxon>
        <taxon>Euteleostomi</taxon>
        <taxon>Actinopterygii</taxon>
        <taxon>Neopterygii</taxon>
        <taxon>Teleostei</taxon>
        <taxon>Notacanthiformes</taxon>
        <taxon>Halosauridae</taxon>
        <taxon>Aldrovandia</taxon>
    </lineage>
</organism>
<dbReference type="GO" id="GO:0008574">
    <property type="term" value="F:plus-end-directed microtubule motor activity"/>
    <property type="evidence" value="ECO:0007669"/>
    <property type="project" value="TreeGrafter"/>
</dbReference>
<dbReference type="InterPro" id="IPR047149">
    <property type="entry name" value="KIF11-like"/>
</dbReference>
<feature type="coiled-coil region" evidence="7">
    <location>
        <begin position="12"/>
        <end position="39"/>
    </location>
</feature>
<evidence type="ECO:0000256" key="1">
    <source>
        <dbReference type="ARBA" id="ARBA00004245"/>
    </source>
</evidence>
<dbReference type="GO" id="GO:0005634">
    <property type="term" value="C:nucleus"/>
    <property type="evidence" value="ECO:0007669"/>
    <property type="project" value="TreeGrafter"/>
</dbReference>
<dbReference type="GO" id="GO:0090307">
    <property type="term" value="P:mitotic spindle assembly"/>
    <property type="evidence" value="ECO:0007669"/>
    <property type="project" value="TreeGrafter"/>
</dbReference>
<dbReference type="GO" id="GO:0072686">
    <property type="term" value="C:mitotic spindle"/>
    <property type="evidence" value="ECO:0007669"/>
    <property type="project" value="TreeGrafter"/>
</dbReference>
<dbReference type="InterPro" id="IPR027417">
    <property type="entry name" value="P-loop_NTPase"/>
</dbReference>
<proteinExistence type="predicted"/>
<evidence type="ECO:0000256" key="4">
    <source>
        <dbReference type="ARBA" id="ARBA00022840"/>
    </source>
</evidence>
<gene>
    <name evidence="8" type="ORF">AAFF_G00291560</name>
</gene>
<dbReference type="PANTHER" id="PTHR47970:SF12">
    <property type="entry name" value="KINESIN FAMILY MEMBER 11"/>
    <property type="match status" value="1"/>
</dbReference>
<dbReference type="Gene3D" id="3.40.850.10">
    <property type="entry name" value="Kinesin motor domain"/>
    <property type="match status" value="1"/>
</dbReference>
<dbReference type="Proteomes" id="UP001221898">
    <property type="component" value="Unassembled WGS sequence"/>
</dbReference>
<accession>A0AAD7SQE7</accession>
<dbReference type="SUPFAM" id="SSF52540">
    <property type="entry name" value="P-loop containing nucleoside triphosphate hydrolases"/>
    <property type="match status" value="1"/>
</dbReference>
<keyword evidence="3" id="KW-0547">Nucleotide-binding</keyword>
<comment type="subcellular location">
    <subcellularLocation>
        <location evidence="1">Cytoplasm</location>
        <location evidence="1">Cytoskeleton</location>
    </subcellularLocation>
</comment>
<dbReference type="GO" id="GO:0005524">
    <property type="term" value="F:ATP binding"/>
    <property type="evidence" value="ECO:0007669"/>
    <property type="project" value="UniProtKB-KW"/>
</dbReference>
<evidence type="ECO:0000256" key="6">
    <source>
        <dbReference type="ARBA" id="ARBA00023212"/>
    </source>
</evidence>
<evidence type="ECO:0000256" key="3">
    <source>
        <dbReference type="ARBA" id="ARBA00022741"/>
    </source>
</evidence>
<protein>
    <submittedName>
        <fullName evidence="8">Uncharacterized protein</fullName>
    </submittedName>
</protein>
<dbReference type="PANTHER" id="PTHR47970">
    <property type="entry name" value="KINESIN-LIKE PROTEIN KIF11"/>
    <property type="match status" value="1"/>
</dbReference>
<dbReference type="GO" id="GO:0005876">
    <property type="term" value="C:spindle microtubule"/>
    <property type="evidence" value="ECO:0007669"/>
    <property type="project" value="TreeGrafter"/>
</dbReference>
<keyword evidence="2" id="KW-0963">Cytoplasm</keyword>
<dbReference type="AlphaFoldDB" id="A0AAD7SQE7"/>
<name>A0AAD7SQE7_9TELE</name>